<feature type="compositionally biased region" description="Polar residues" evidence="1">
    <location>
        <begin position="1"/>
        <end position="11"/>
    </location>
</feature>
<evidence type="ECO:0000313" key="3">
    <source>
        <dbReference type="Proteomes" id="UP000431744"/>
    </source>
</evidence>
<protein>
    <submittedName>
        <fullName evidence="2">Uncharacterized protein</fullName>
    </submittedName>
</protein>
<organism evidence="2 3">
    <name type="scientific">Pseudoclavibacter endophyticus</name>
    <dbReference type="NCBI Taxonomy" id="1778590"/>
    <lineage>
        <taxon>Bacteria</taxon>
        <taxon>Bacillati</taxon>
        <taxon>Actinomycetota</taxon>
        <taxon>Actinomycetes</taxon>
        <taxon>Micrococcales</taxon>
        <taxon>Microbacteriaceae</taxon>
        <taxon>Pseudoclavibacter</taxon>
    </lineage>
</organism>
<gene>
    <name evidence="2" type="ORF">F8O04_13260</name>
</gene>
<sequence>MTNAKNKQGKISPSFVCAGRRRGNADRTRQAMLIEEVEHLIEQDYQHIQVSPVMRQSIAGRLHAEFDRLMATETAELGHT</sequence>
<keyword evidence="3" id="KW-1185">Reference proteome</keyword>
<reference evidence="2 3" key="1">
    <citation type="submission" date="2019-09" db="EMBL/GenBank/DDBJ databases">
        <title>Phylogeny of genus Pseudoclavibacter and closely related genus.</title>
        <authorList>
            <person name="Li Y."/>
        </authorList>
    </citation>
    <scope>NUCLEOTIDE SEQUENCE [LARGE SCALE GENOMIC DNA]</scope>
    <source>
        <strain evidence="2 3">EGI 60007</strain>
    </source>
</reference>
<dbReference type="Proteomes" id="UP000431744">
    <property type="component" value="Unassembled WGS sequence"/>
</dbReference>
<dbReference type="AlphaFoldDB" id="A0A6H9WLC2"/>
<dbReference type="EMBL" id="WBJY01000004">
    <property type="protein sequence ID" value="KAB1646712.1"/>
    <property type="molecule type" value="Genomic_DNA"/>
</dbReference>
<proteinExistence type="predicted"/>
<evidence type="ECO:0000313" key="2">
    <source>
        <dbReference type="EMBL" id="KAB1646712.1"/>
    </source>
</evidence>
<feature type="region of interest" description="Disordered" evidence="1">
    <location>
        <begin position="1"/>
        <end position="23"/>
    </location>
</feature>
<evidence type="ECO:0000256" key="1">
    <source>
        <dbReference type="SAM" id="MobiDB-lite"/>
    </source>
</evidence>
<dbReference type="RefSeq" id="WP_158029878.1">
    <property type="nucleotide sequence ID" value="NZ_BMHG01000002.1"/>
</dbReference>
<name>A0A6H9WLC2_9MICO</name>
<accession>A0A6H9WLC2</accession>
<dbReference type="OrthoDB" id="3217513at2"/>
<comment type="caution">
    <text evidence="2">The sequence shown here is derived from an EMBL/GenBank/DDBJ whole genome shotgun (WGS) entry which is preliminary data.</text>
</comment>